<sequence>MIWLKAFIAGFLSTLIFHQGLFALLHLAGMTPVPPYNLAPVPPLGVPSVISLSFFGGLWGIVIWFLAGRLASASYWIGHIVIGALGPTAVAMLVVFPMKGLDVTSTTWVGGLLLNGFWGLGVAIFMKMTGGGQSLQSSD</sequence>
<evidence type="ECO:0000256" key="1">
    <source>
        <dbReference type="SAM" id="Phobius"/>
    </source>
</evidence>
<feature type="transmembrane region" description="Helical" evidence="1">
    <location>
        <begin position="74"/>
        <end position="96"/>
    </location>
</feature>
<proteinExistence type="predicted"/>
<reference evidence="2" key="1">
    <citation type="submission" date="2023-07" db="EMBL/GenBank/DDBJ databases">
        <title>Marinobacter sp. chi1 genome sequencing and assembly.</title>
        <authorList>
            <person name="Park S."/>
        </authorList>
    </citation>
    <scope>NUCLEOTIDE SEQUENCE</scope>
    <source>
        <strain evidence="2">Chi1</strain>
    </source>
</reference>
<dbReference type="EMBL" id="JAUMIS010000002">
    <property type="protein sequence ID" value="MDO3722246.1"/>
    <property type="molecule type" value="Genomic_DNA"/>
</dbReference>
<accession>A0ABT8W236</accession>
<protein>
    <recommendedName>
        <fullName evidence="4">DUF4175 domain-containing protein</fullName>
    </recommendedName>
</protein>
<keyword evidence="3" id="KW-1185">Reference proteome</keyword>
<name>A0ABT8W236_9GAMM</name>
<feature type="transmembrane region" description="Helical" evidence="1">
    <location>
        <begin position="46"/>
        <end position="67"/>
    </location>
</feature>
<organism evidence="2 3">
    <name type="scientific">Marinobacter suaedae</name>
    <dbReference type="NCBI Taxonomy" id="3057675"/>
    <lineage>
        <taxon>Bacteria</taxon>
        <taxon>Pseudomonadati</taxon>
        <taxon>Pseudomonadota</taxon>
        <taxon>Gammaproteobacteria</taxon>
        <taxon>Pseudomonadales</taxon>
        <taxon>Marinobacteraceae</taxon>
        <taxon>Marinobacter</taxon>
    </lineage>
</organism>
<feature type="transmembrane region" description="Helical" evidence="1">
    <location>
        <begin position="108"/>
        <end position="126"/>
    </location>
</feature>
<keyword evidence="1" id="KW-0472">Membrane</keyword>
<evidence type="ECO:0000313" key="2">
    <source>
        <dbReference type="EMBL" id="MDO3722246.1"/>
    </source>
</evidence>
<evidence type="ECO:0000313" key="3">
    <source>
        <dbReference type="Proteomes" id="UP001168640"/>
    </source>
</evidence>
<dbReference type="Proteomes" id="UP001168640">
    <property type="component" value="Unassembled WGS sequence"/>
</dbReference>
<keyword evidence="1" id="KW-0812">Transmembrane</keyword>
<keyword evidence="1" id="KW-1133">Transmembrane helix</keyword>
<gene>
    <name evidence="2" type="ORF">QVZ43_10980</name>
</gene>
<dbReference type="RefSeq" id="WP_223793522.1">
    <property type="nucleotide sequence ID" value="NZ_JAUMIS010000002.1"/>
</dbReference>
<evidence type="ECO:0008006" key="4">
    <source>
        <dbReference type="Google" id="ProtNLM"/>
    </source>
</evidence>
<comment type="caution">
    <text evidence="2">The sequence shown here is derived from an EMBL/GenBank/DDBJ whole genome shotgun (WGS) entry which is preliminary data.</text>
</comment>